<proteinExistence type="predicted"/>
<comment type="caution">
    <text evidence="1">The sequence shown here is derived from an EMBL/GenBank/DDBJ whole genome shotgun (WGS) entry which is preliminary data.</text>
</comment>
<keyword evidence="2" id="KW-1185">Reference proteome</keyword>
<gene>
    <name evidence="1" type="ORF">Acor_08440</name>
</gene>
<evidence type="ECO:0008006" key="3">
    <source>
        <dbReference type="Google" id="ProtNLM"/>
    </source>
</evidence>
<evidence type="ECO:0000313" key="1">
    <source>
        <dbReference type="EMBL" id="GER98780.1"/>
    </source>
</evidence>
<organism evidence="1 2">
    <name type="scientific">Acrocarpospora corrugata</name>
    <dbReference type="NCBI Taxonomy" id="35763"/>
    <lineage>
        <taxon>Bacteria</taxon>
        <taxon>Bacillati</taxon>
        <taxon>Actinomycetota</taxon>
        <taxon>Actinomycetes</taxon>
        <taxon>Streptosporangiales</taxon>
        <taxon>Streptosporangiaceae</taxon>
        <taxon>Acrocarpospora</taxon>
    </lineage>
</organism>
<dbReference type="AlphaFoldDB" id="A0A5M3VVM1"/>
<evidence type="ECO:0000313" key="2">
    <source>
        <dbReference type="Proteomes" id="UP000334990"/>
    </source>
</evidence>
<accession>A0A5M3VVM1</accession>
<protein>
    <recommendedName>
        <fullName evidence="3">Cyclase</fullName>
    </recommendedName>
</protein>
<name>A0A5M3VVM1_9ACTN</name>
<dbReference type="Proteomes" id="UP000334990">
    <property type="component" value="Unassembled WGS sequence"/>
</dbReference>
<dbReference type="EMBL" id="BLAD01000037">
    <property type="protein sequence ID" value="GER98780.1"/>
    <property type="molecule type" value="Genomic_DNA"/>
</dbReference>
<sequence>MVMKAEHVVPLRVPIESVDLENWIFTLSDEDYQAASKAHRAAGTTMYDGVRGTVNVEDIGGTLIVQHYREVSADRRHFELFSPRSRGYFFHLIPIRMEVRWTMSAEPRGATGSSLRCVVEINLAPVLRLLSKTSATGWFVRRHVREEAAGFARDIERKHAEGRTPPSLLIDRRSG</sequence>
<reference evidence="1 2" key="1">
    <citation type="submission" date="2019-10" db="EMBL/GenBank/DDBJ databases">
        <title>Whole genome shotgun sequence of Acrocarpospora corrugata NBRC 13972.</title>
        <authorList>
            <person name="Ichikawa N."/>
            <person name="Kimura A."/>
            <person name="Kitahashi Y."/>
            <person name="Komaki H."/>
            <person name="Oguchi A."/>
        </authorList>
    </citation>
    <scope>NUCLEOTIDE SEQUENCE [LARGE SCALE GENOMIC DNA]</scope>
    <source>
        <strain evidence="1 2">NBRC 13972</strain>
    </source>
</reference>